<accession>A0A9P4J7Y9</accession>
<keyword evidence="1" id="KW-0732">Signal</keyword>
<dbReference type="Proteomes" id="UP000799439">
    <property type="component" value="Unassembled WGS sequence"/>
</dbReference>
<comment type="caution">
    <text evidence="2">The sequence shown here is derived from an EMBL/GenBank/DDBJ whole genome shotgun (WGS) entry which is preliminary data.</text>
</comment>
<name>A0A9P4J7Y9_9PEZI</name>
<gene>
    <name evidence="2" type="ORF">K461DRAFT_265907</name>
</gene>
<evidence type="ECO:0000313" key="3">
    <source>
        <dbReference type="Proteomes" id="UP000799439"/>
    </source>
</evidence>
<organism evidence="2 3">
    <name type="scientific">Myriangium duriaei CBS 260.36</name>
    <dbReference type="NCBI Taxonomy" id="1168546"/>
    <lineage>
        <taxon>Eukaryota</taxon>
        <taxon>Fungi</taxon>
        <taxon>Dikarya</taxon>
        <taxon>Ascomycota</taxon>
        <taxon>Pezizomycotina</taxon>
        <taxon>Dothideomycetes</taxon>
        <taxon>Dothideomycetidae</taxon>
        <taxon>Myriangiales</taxon>
        <taxon>Myriangiaceae</taxon>
        <taxon>Myriangium</taxon>
    </lineage>
</organism>
<keyword evidence="3" id="KW-1185">Reference proteome</keyword>
<dbReference type="AlphaFoldDB" id="A0A9P4J7Y9"/>
<feature type="signal peptide" evidence="1">
    <location>
        <begin position="1"/>
        <end position="22"/>
    </location>
</feature>
<feature type="chain" id="PRO_5040400802" evidence="1">
    <location>
        <begin position="23"/>
        <end position="108"/>
    </location>
</feature>
<proteinExistence type="predicted"/>
<sequence>MLYLKTAILASLLLLFVDPIGATIVRFMVAWVDANGEPQHTTSSRHNTITSSTARTIASNMLSWSDNKYRARFRAGPNILDIWNVDPVDEDDIASTKDAMSNTLDQNI</sequence>
<evidence type="ECO:0000313" key="2">
    <source>
        <dbReference type="EMBL" id="KAF2156534.1"/>
    </source>
</evidence>
<dbReference type="EMBL" id="ML996082">
    <property type="protein sequence ID" value="KAF2156534.1"/>
    <property type="molecule type" value="Genomic_DNA"/>
</dbReference>
<reference evidence="2" key="1">
    <citation type="journal article" date="2020" name="Stud. Mycol.">
        <title>101 Dothideomycetes genomes: a test case for predicting lifestyles and emergence of pathogens.</title>
        <authorList>
            <person name="Haridas S."/>
            <person name="Albert R."/>
            <person name="Binder M."/>
            <person name="Bloem J."/>
            <person name="Labutti K."/>
            <person name="Salamov A."/>
            <person name="Andreopoulos B."/>
            <person name="Baker S."/>
            <person name="Barry K."/>
            <person name="Bills G."/>
            <person name="Bluhm B."/>
            <person name="Cannon C."/>
            <person name="Castanera R."/>
            <person name="Culley D."/>
            <person name="Daum C."/>
            <person name="Ezra D."/>
            <person name="Gonzalez J."/>
            <person name="Henrissat B."/>
            <person name="Kuo A."/>
            <person name="Liang C."/>
            <person name="Lipzen A."/>
            <person name="Lutzoni F."/>
            <person name="Magnuson J."/>
            <person name="Mondo S."/>
            <person name="Nolan M."/>
            <person name="Ohm R."/>
            <person name="Pangilinan J."/>
            <person name="Park H.-J."/>
            <person name="Ramirez L."/>
            <person name="Alfaro M."/>
            <person name="Sun H."/>
            <person name="Tritt A."/>
            <person name="Yoshinaga Y."/>
            <person name="Zwiers L.-H."/>
            <person name="Turgeon B."/>
            <person name="Goodwin S."/>
            <person name="Spatafora J."/>
            <person name="Crous P."/>
            <person name="Grigoriev I."/>
        </authorList>
    </citation>
    <scope>NUCLEOTIDE SEQUENCE</scope>
    <source>
        <strain evidence="2">CBS 260.36</strain>
    </source>
</reference>
<evidence type="ECO:0000256" key="1">
    <source>
        <dbReference type="SAM" id="SignalP"/>
    </source>
</evidence>
<protein>
    <submittedName>
        <fullName evidence="2">Uncharacterized protein</fullName>
    </submittedName>
</protein>